<proteinExistence type="predicted"/>
<evidence type="ECO:0000313" key="3">
    <source>
        <dbReference type="EMBL" id="UWZ34121.1"/>
    </source>
</evidence>
<dbReference type="Proteomes" id="UP001058271">
    <property type="component" value="Chromosome"/>
</dbReference>
<keyword evidence="2" id="KW-1133">Transmembrane helix</keyword>
<keyword evidence="2" id="KW-0472">Membrane</keyword>
<keyword evidence="2" id="KW-0812">Transmembrane</keyword>
<sequence length="125" mass="13121">MATPAIWRTSTAVAVLRRPVVWAPVAVANLAAMTLFLWHQTALLLVTFAGLLAGRPAGLLDEPDGAWPLARLLWLPVFALVLAVLAAAFHRFEAPWSARPGTWRRGGAQSAATPPGSGGEPPPAG</sequence>
<evidence type="ECO:0008006" key="5">
    <source>
        <dbReference type="Google" id="ProtNLM"/>
    </source>
</evidence>
<gene>
    <name evidence="3" type="ORF">Drose_23015</name>
</gene>
<feature type="transmembrane region" description="Helical" evidence="2">
    <location>
        <begin position="20"/>
        <end position="38"/>
    </location>
</feature>
<organism evidence="3 4">
    <name type="scientific">Dactylosporangium roseum</name>
    <dbReference type="NCBI Taxonomy" id="47989"/>
    <lineage>
        <taxon>Bacteria</taxon>
        <taxon>Bacillati</taxon>
        <taxon>Actinomycetota</taxon>
        <taxon>Actinomycetes</taxon>
        <taxon>Micromonosporales</taxon>
        <taxon>Micromonosporaceae</taxon>
        <taxon>Dactylosporangium</taxon>
    </lineage>
</organism>
<dbReference type="RefSeq" id="WP_260723417.1">
    <property type="nucleotide sequence ID" value="NZ_CP073721.1"/>
</dbReference>
<accession>A0ABY5YWJ7</accession>
<feature type="region of interest" description="Disordered" evidence="1">
    <location>
        <begin position="98"/>
        <end position="125"/>
    </location>
</feature>
<reference evidence="3" key="1">
    <citation type="submission" date="2021-04" db="EMBL/GenBank/DDBJ databases">
        <title>Biosynthetic gene clusters of Dactylosporangioum roseum.</title>
        <authorList>
            <person name="Hartkoorn R.C."/>
            <person name="Beaudoing E."/>
            <person name="Hot D."/>
            <person name="Moureu S."/>
        </authorList>
    </citation>
    <scope>NUCLEOTIDE SEQUENCE</scope>
    <source>
        <strain evidence="3">NRRL B-16295</strain>
    </source>
</reference>
<dbReference type="EMBL" id="CP073721">
    <property type="protein sequence ID" value="UWZ34121.1"/>
    <property type="molecule type" value="Genomic_DNA"/>
</dbReference>
<evidence type="ECO:0000256" key="2">
    <source>
        <dbReference type="SAM" id="Phobius"/>
    </source>
</evidence>
<feature type="transmembrane region" description="Helical" evidence="2">
    <location>
        <begin position="72"/>
        <end position="89"/>
    </location>
</feature>
<name>A0ABY5YWJ7_9ACTN</name>
<protein>
    <recommendedName>
        <fullName evidence="5">Acyltransferase</fullName>
    </recommendedName>
</protein>
<evidence type="ECO:0000313" key="4">
    <source>
        <dbReference type="Proteomes" id="UP001058271"/>
    </source>
</evidence>
<keyword evidence="4" id="KW-1185">Reference proteome</keyword>
<evidence type="ECO:0000256" key="1">
    <source>
        <dbReference type="SAM" id="MobiDB-lite"/>
    </source>
</evidence>